<keyword evidence="1" id="KW-1133">Transmembrane helix</keyword>
<gene>
    <name evidence="2" type="ORF">HMPREF0281_00566</name>
</gene>
<comment type="caution">
    <text evidence="2">The sequence shown here is derived from an EMBL/GenBank/DDBJ whole genome shotgun (WGS) entry which is preliminary data.</text>
</comment>
<evidence type="ECO:0000313" key="2">
    <source>
        <dbReference type="EMBL" id="EFG82188.1"/>
    </source>
</evidence>
<sequence>MIDLKQVGTFVPLLRFKIEHGERGSDLIGVFFAALLFYGVRRMHNFVIKKI</sequence>
<evidence type="ECO:0000313" key="3">
    <source>
        <dbReference type="Proteomes" id="UP000006015"/>
    </source>
</evidence>
<proteinExistence type="predicted"/>
<accession>A0ABP2IF81</accession>
<keyword evidence="1" id="KW-0812">Transmembrane</keyword>
<keyword evidence="1" id="KW-0472">Membrane</keyword>
<protein>
    <submittedName>
        <fullName evidence="2">Uncharacterized protein</fullName>
    </submittedName>
</protein>
<dbReference type="Proteomes" id="UP000006015">
    <property type="component" value="Unassembled WGS sequence"/>
</dbReference>
<keyword evidence="3" id="KW-1185">Reference proteome</keyword>
<feature type="transmembrane region" description="Helical" evidence="1">
    <location>
        <begin position="23"/>
        <end position="40"/>
    </location>
</feature>
<name>A0ABP2IF81_CORAM</name>
<organism evidence="2 3">
    <name type="scientific">Corynebacterium ammoniagenes DSM 20306</name>
    <dbReference type="NCBI Taxonomy" id="649754"/>
    <lineage>
        <taxon>Bacteria</taxon>
        <taxon>Bacillati</taxon>
        <taxon>Actinomycetota</taxon>
        <taxon>Actinomycetes</taxon>
        <taxon>Mycobacteriales</taxon>
        <taxon>Corynebacteriaceae</taxon>
        <taxon>Corynebacterium</taxon>
    </lineage>
</organism>
<reference evidence="2 3" key="1">
    <citation type="submission" date="2010-04" db="EMBL/GenBank/DDBJ databases">
        <authorList>
            <person name="Weinstock G."/>
            <person name="Sodergren E."/>
            <person name="Clifton S."/>
            <person name="Fulton L."/>
            <person name="Fulton B."/>
            <person name="Courtney L."/>
            <person name="Fronick C."/>
            <person name="Harrison M."/>
            <person name="Strong C."/>
            <person name="Farmer C."/>
            <person name="Delahaunty K."/>
            <person name="Markovic C."/>
            <person name="Hall O."/>
            <person name="Minx P."/>
            <person name="Tomlinson C."/>
            <person name="Mitreva M."/>
            <person name="Hou S."/>
            <person name="Wollam A."/>
            <person name="Pepin K.H."/>
            <person name="Johnson M."/>
            <person name="Bhonagiri V."/>
            <person name="Zhang X."/>
            <person name="Suruliraj S."/>
            <person name="Warren W."/>
            <person name="Chinwalla A."/>
            <person name="Mardis E.R."/>
            <person name="Wilson R.K."/>
        </authorList>
    </citation>
    <scope>NUCLEOTIDE SEQUENCE [LARGE SCALE GENOMIC DNA]</scope>
    <source>
        <strain evidence="2 3">DSM 20306</strain>
    </source>
</reference>
<evidence type="ECO:0000256" key="1">
    <source>
        <dbReference type="SAM" id="Phobius"/>
    </source>
</evidence>
<dbReference type="EMBL" id="ADNS01000003">
    <property type="protein sequence ID" value="EFG82188.1"/>
    <property type="molecule type" value="Genomic_DNA"/>
</dbReference>